<accession>A0ABY8XTK4</accession>
<protein>
    <submittedName>
        <fullName evidence="1">Uncharacterized protein</fullName>
    </submittedName>
</protein>
<name>A0ABY8XTK4_9PSEU</name>
<dbReference type="EMBL" id="CP127173">
    <property type="protein sequence ID" value="WIV59025.1"/>
    <property type="molecule type" value="Genomic_DNA"/>
</dbReference>
<evidence type="ECO:0000313" key="2">
    <source>
        <dbReference type="Proteomes" id="UP001227101"/>
    </source>
</evidence>
<reference evidence="1 2" key="1">
    <citation type="submission" date="2023-06" db="EMBL/GenBank/DDBJ databases">
        <authorList>
            <person name="Oyuntsetseg B."/>
            <person name="Kim S.B."/>
        </authorList>
    </citation>
    <scope>NUCLEOTIDE SEQUENCE [LARGE SCALE GENOMIC DNA]</scope>
    <source>
        <strain evidence="1 2">2-2</strain>
    </source>
</reference>
<evidence type="ECO:0000313" key="1">
    <source>
        <dbReference type="EMBL" id="WIV59025.1"/>
    </source>
</evidence>
<dbReference type="RefSeq" id="WP_285456476.1">
    <property type="nucleotide sequence ID" value="NZ_CP127173.1"/>
</dbReference>
<proteinExistence type="predicted"/>
<keyword evidence="2" id="KW-1185">Reference proteome</keyword>
<organism evidence="1 2">
    <name type="scientific">Amycolatopsis nalaikhensis</name>
    <dbReference type="NCBI Taxonomy" id="715472"/>
    <lineage>
        <taxon>Bacteria</taxon>
        <taxon>Bacillati</taxon>
        <taxon>Actinomycetota</taxon>
        <taxon>Actinomycetes</taxon>
        <taxon>Pseudonocardiales</taxon>
        <taxon>Pseudonocardiaceae</taxon>
        <taxon>Amycolatopsis</taxon>
    </lineage>
</organism>
<gene>
    <name evidence="1" type="ORF">QP939_10535</name>
</gene>
<sequence length="47" mass="5029">MTGVIAEPHRHARYDGLEIGGVRVDTGEFVHVAIGAAPHPRADQPAR</sequence>
<dbReference type="Proteomes" id="UP001227101">
    <property type="component" value="Chromosome"/>
</dbReference>